<gene>
    <name evidence="1" type="ORF">NT01SARS_0753</name>
</gene>
<dbReference type="AlphaFoldDB" id="J4WUQ3"/>
<organism evidence="1 2">
    <name type="scientific">SAR86 cluster bacterium SAR86A</name>
    <dbReference type="NCBI Taxonomy" id="1123866"/>
    <lineage>
        <taxon>Bacteria</taxon>
        <taxon>Pseudomonadati</taxon>
        <taxon>Pseudomonadota</taxon>
        <taxon>Gammaproteobacteria</taxon>
        <taxon>SAR86 cluster</taxon>
    </lineage>
</organism>
<evidence type="ECO:0000313" key="1">
    <source>
        <dbReference type="EMBL" id="EJP72255.1"/>
    </source>
</evidence>
<accession>J4WUQ3</accession>
<reference evidence="1 2" key="1">
    <citation type="journal article" date="2012" name="ISME J.">
        <title>Genomic insights to SAR86, an abundant and uncultivated marine bacterial lineage.</title>
        <authorList>
            <person name="Dupont C.L."/>
            <person name="Rusch D.B."/>
            <person name="Yooseph S."/>
            <person name="Lombardo M.J."/>
            <person name="Richter R.A."/>
            <person name="Valas R."/>
            <person name="Novotny M."/>
            <person name="Yee-Greenbaum J."/>
            <person name="Selengut J.D."/>
            <person name="Haft D.H."/>
            <person name="Halpern A.L."/>
            <person name="Lasken R.S."/>
            <person name="Nealson K."/>
            <person name="Friedman R."/>
            <person name="Venter J.C."/>
        </authorList>
    </citation>
    <scope>NUCLEOTIDE SEQUENCE [LARGE SCALE GENOMIC DNA]</scope>
</reference>
<dbReference type="EMBL" id="JH611156">
    <property type="protein sequence ID" value="EJP72255.1"/>
    <property type="molecule type" value="Genomic_DNA"/>
</dbReference>
<dbReference type="STRING" id="1123866.NT01SARS_0753"/>
<sequence length="154" mass="17970">MHLKLNGVDFNIPFDDKRKLYPKEALKKVVPEIQSYKKINASYNIDYLKKLTHLKLTNKKYQERSEECAFHNNFVFTTGKKKELMIAGLNVFYMVTPVVSKNTIPIKEHIYQLTMKNHDILSAAVHKKNITQIFESISLKVNGSYYDSLNEQVK</sequence>
<dbReference type="Proteomes" id="UP000010305">
    <property type="component" value="Unassembled WGS sequence"/>
</dbReference>
<proteinExistence type="predicted"/>
<protein>
    <submittedName>
        <fullName evidence="1">Uncharacterized protein</fullName>
    </submittedName>
</protein>
<evidence type="ECO:0000313" key="2">
    <source>
        <dbReference type="Proteomes" id="UP000010305"/>
    </source>
</evidence>
<name>J4WUQ3_9GAMM</name>
<dbReference type="HOGENOM" id="CLU_1703010_0_0_6"/>